<dbReference type="AlphaFoldDB" id="A0A9D4V425"/>
<proteinExistence type="predicted"/>
<feature type="coiled-coil region" evidence="2">
    <location>
        <begin position="5"/>
        <end position="132"/>
    </location>
</feature>
<dbReference type="GO" id="GO:0003341">
    <property type="term" value="P:cilium movement"/>
    <property type="evidence" value="ECO:0007669"/>
    <property type="project" value="InterPro"/>
</dbReference>
<keyword evidence="1 2" id="KW-0175">Coiled coil</keyword>
<dbReference type="PANTHER" id="PTHR18962:SF0">
    <property type="entry name" value="COILED-COIL DOMAIN-CONTAINING PROTEIN 39"/>
    <property type="match status" value="1"/>
</dbReference>
<dbReference type="GO" id="GO:0036159">
    <property type="term" value="P:inner dynein arm assembly"/>
    <property type="evidence" value="ECO:0007669"/>
    <property type="project" value="InterPro"/>
</dbReference>
<evidence type="ECO:0000256" key="2">
    <source>
        <dbReference type="SAM" id="Coils"/>
    </source>
</evidence>
<feature type="compositionally biased region" description="Low complexity" evidence="3">
    <location>
        <begin position="201"/>
        <end position="237"/>
    </location>
</feature>
<feature type="region of interest" description="Disordered" evidence="3">
    <location>
        <begin position="201"/>
        <end position="248"/>
    </location>
</feature>
<evidence type="ECO:0000256" key="1">
    <source>
        <dbReference type="ARBA" id="ARBA00023054"/>
    </source>
</evidence>
<dbReference type="PANTHER" id="PTHR18962">
    <property type="entry name" value="COILED-COIL DOMAIN-CONTAINING PROTEIN 39"/>
    <property type="match status" value="1"/>
</dbReference>
<evidence type="ECO:0000313" key="5">
    <source>
        <dbReference type="Proteomes" id="UP000886520"/>
    </source>
</evidence>
<sequence>MQQEGYHLEQRVQEVQQEIQALEAAVEDVKEANELLRHSHRSPKMKGLADEQLQLKTELEQALQMLHERQRLEQSLLNDVTGLESSLQNLQSENSTVMECLKLLEEQVDIACKEAEEQNLKYKRAKAQLCRLAKEIKNSHGDELEKINKEMELAEFGETASDALYKLKTLASEFPDYGKIIEDGIVQAGITVPYAASSVRSGRSSVASMSSRPSSRSLMPRRALSSSGSARSSRSGSVLNLEFNSEGS</sequence>
<evidence type="ECO:0000313" key="4">
    <source>
        <dbReference type="EMBL" id="KAI5079100.1"/>
    </source>
</evidence>
<dbReference type="InterPro" id="IPR033290">
    <property type="entry name" value="CCDC39"/>
</dbReference>
<keyword evidence="5" id="KW-1185">Reference proteome</keyword>
<dbReference type="EMBL" id="JABFUD020000006">
    <property type="protein sequence ID" value="KAI5079100.1"/>
    <property type="molecule type" value="Genomic_DNA"/>
</dbReference>
<dbReference type="GO" id="GO:0005930">
    <property type="term" value="C:axoneme"/>
    <property type="evidence" value="ECO:0007669"/>
    <property type="project" value="InterPro"/>
</dbReference>
<comment type="caution">
    <text evidence="4">The sequence shown here is derived from an EMBL/GenBank/DDBJ whole genome shotgun (WGS) entry which is preliminary data.</text>
</comment>
<dbReference type="Pfam" id="PF24161">
    <property type="entry name" value="CCDC39"/>
    <property type="match status" value="1"/>
</dbReference>
<name>A0A9D4V425_ADICA</name>
<accession>A0A9D4V425</accession>
<gene>
    <name evidence="4" type="ORF">GOP47_0006771</name>
</gene>
<protein>
    <submittedName>
        <fullName evidence="4">Uncharacterized protein</fullName>
    </submittedName>
</protein>
<organism evidence="4 5">
    <name type="scientific">Adiantum capillus-veneris</name>
    <name type="common">Maidenhair fern</name>
    <dbReference type="NCBI Taxonomy" id="13818"/>
    <lineage>
        <taxon>Eukaryota</taxon>
        <taxon>Viridiplantae</taxon>
        <taxon>Streptophyta</taxon>
        <taxon>Embryophyta</taxon>
        <taxon>Tracheophyta</taxon>
        <taxon>Polypodiopsida</taxon>
        <taxon>Polypodiidae</taxon>
        <taxon>Polypodiales</taxon>
        <taxon>Pteridineae</taxon>
        <taxon>Pteridaceae</taxon>
        <taxon>Vittarioideae</taxon>
        <taxon>Adiantum</taxon>
    </lineage>
</organism>
<evidence type="ECO:0000256" key="3">
    <source>
        <dbReference type="SAM" id="MobiDB-lite"/>
    </source>
</evidence>
<dbReference type="GO" id="GO:0060285">
    <property type="term" value="P:cilium-dependent cell motility"/>
    <property type="evidence" value="ECO:0007669"/>
    <property type="project" value="TreeGrafter"/>
</dbReference>
<dbReference type="Proteomes" id="UP000886520">
    <property type="component" value="Chromosome 6"/>
</dbReference>
<reference evidence="4" key="1">
    <citation type="submission" date="2021-01" db="EMBL/GenBank/DDBJ databases">
        <title>Adiantum capillus-veneris genome.</title>
        <authorList>
            <person name="Fang Y."/>
            <person name="Liao Q."/>
        </authorList>
    </citation>
    <scope>NUCLEOTIDE SEQUENCE</scope>
    <source>
        <strain evidence="4">H3</strain>
        <tissue evidence="4">Leaf</tissue>
    </source>
</reference>